<feature type="compositionally biased region" description="Acidic residues" evidence="4">
    <location>
        <begin position="172"/>
        <end position="182"/>
    </location>
</feature>
<evidence type="ECO:0000256" key="4">
    <source>
        <dbReference type="SAM" id="MobiDB-lite"/>
    </source>
</evidence>
<feature type="region of interest" description="Disordered" evidence="4">
    <location>
        <begin position="1"/>
        <end position="142"/>
    </location>
</feature>
<feature type="repeat" description="WD" evidence="3">
    <location>
        <begin position="251"/>
        <end position="283"/>
    </location>
</feature>
<evidence type="ECO:0000256" key="2">
    <source>
        <dbReference type="ARBA" id="ARBA00022737"/>
    </source>
</evidence>
<evidence type="ECO:0000256" key="1">
    <source>
        <dbReference type="ARBA" id="ARBA00022574"/>
    </source>
</evidence>
<dbReference type="GO" id="GO:0005737">
    <property type="term" value="C:cytoplasm"/>
    <property type="evidence" value="ECO:0007669"/>
    <property type="project" value="TreeGrafter"/>
</dbReference>
<dbReference type="OMA" id="KGHRNND"/>
<evidence type="ECO:0000313" key="5">
    <source>
        <dbReference type="EnsemblMetazoa" id="SMAR014949-PA"/>
    </source>
</evidence>
<dbReference type="Pfam" id="PF00400">
    <property type="entry name" value="WD40"/>
    <property type="match status" value="3"/>
</dbReference>
<reference evidence="5" key="2">
    <citation type="submission" date="2015-02" db="UniProtKB">
        <authorList>
            <consortium name="EnsemblMetazoa"/>
        </authorList>
    </citation>
    <scope>IDENTIFICATION</scope>
</reference>
<dbReference type="SUPFAM" id="SSF50978">
    <property type="entry name" value="WD40 repeat-like"/>
    <property type="match status" value="1"/>
</dbReference>
<organism evidence="5 6">
    <name type="scientific">Strigamia maritima</name>
    <name type="common">European centipede</name>
    <name type="synonym">Geophilus maritimus</name>
    <dbReference type="NCBI Taxonomy" id="126957"/>
    <lineage>
        <taxon>Eukaryota</taxon>
        <taxon>Metazoa</taxon>
        <taxon>Ecdysozoa</taxon>
        <taxon>Arthropoda</taxon>
        <taxon>Myriapoda</taxon>
        <taxon>Chilopoda</taxon>
        <taxon>Pleurostigmophora</taxon>
        <taxon>Geophilomorpha</taxon>
        <taxon>Linotaeniidae</taxon>
        <taxon>Strigamia</taxon>
    </lineage>
</organism>
<feature type="compositionally biased region" description="Basic and acidic residues" evidence="4">
    <location>
        <begin position="69"/>
        <end position="83"/>
    </location>
</feature>
<dbReference type="EnsemblMetazoa" id="SMAR014949-RA">
    <property type="protein sequence ID" value="SMAR014949-PA"/>
    <property type="gene ID" value="SMAR014949"/>
</dbReference>
<dbReference type="PANTHER" id="PTHR15574">
    <property type="entry name" value="WD REPEAT DOMAIN-CONTAINING FAMILY"/>
    <property type="match status" value="1"/>
</dbReference>
<dbReference type="PROSITE" id="PS50294">
    <property type="entry name" value="WD_REPEATS_REGION"/>
    <property type="match status" value="1"/>
</dbReference>
<dbReference type="STRING" id="126957.T1JM69"/>
<dbReference type="AlphaFoldDB" id="T1JM69"/>
<proteinExistence type="predicted"/>
<keyword evidence="1 3" id="KW-0853">WD repeat</keyword>
<dbReference type="Proteomes" id="UP000014500">
    <property type="component" value="Unassembled WGS sequence"/>
</dbReference>
<dbReference type="HOGENOM" id="CLU_012381_4_0_1"/>
<dbReference type="InterPro" id="IPR015943">
    <property type="entry name" value="WD40/YVTN_repeat-like_dom_sf"/>
</dbReference>
<name>T1JM69_STRMM</name>
<dbReference type="InterPro" id="IPR036322">
    <property type="entry name" value="WD40_repeat_dom_sf"/>
</dbReference>
<evidence type="ECO:0000313" key="6">
    <source>
        <dbReference type="Proteomes" id="UP000014500"/>
    </source>
</evidence>
<dbReference type="PhylomeDB" id="T1JM69"/>
<dbReference type="InterPro" id="IPR001680">
    <property type="entry name" value="WD40_rpt"/>
</dbReference>
<feature type="compositionally biased region" description="Acidic residues" evidence="4">
    <location>
        <begin position="132"/>
        <end position="142"/>
    </location>
</feature>
<feature type="region of interest" description="Disordered" evidence="4">
    <location>
        <begin position="171"/>
        <end position="200"/>
    </location>
</feature>
<dbReference type="GO" id="GO:0080008">
    <property type="term" value="C:Cul4-RING E3 ubiquitin ligase complex"/>
    <property type="evidence" value="ECO:0007669"/>
    <property type="project" value="TreeGrafter"/>
</dbReference>
<dbReference type="PANTHER" id="PTHR15574:SF21">
    <property type="entry name" value="DDB1- AND CUL4-ASSOCIATED FACTOR 8"/>
    <property type="match status" value="1"/>
</dbReference>
<dbReference type="InterPro" id="IPR045151">
    <property type="entry name" value="DCAF8"/>
</dbReference>
<dbReference type="eggNOG" id="KOG1334">
    <property type="taxonomic scope" value="Eukaryota"/>
</dbReference>
<keyword evidence="2" id="KW-0677">Repeat</keyword>
<reference evidence="6" key="1">
    <citation type="submission" date="2011-05" db="EMBL/GenBank/DDBJ databases">
        <authorList>
            <person name="Richards S.R."/>
            <person name="Qu J."/>
            <person name="Jiang H."/>
            <person name="Jhangiani S.N."/>
            <person name="Agravi P."/>
            <person name="Goodspeed R."/>
            <person name="Gross S."/>
            <person name="Mandapat C."/>
            <person name="Jackson L."/>
            <person name="Mathew T."/>
            <person name="Pu L."/>
            <person name="Thornton R."/>
            <person name="Saada N."/>
            <person name="Wilczek-Boney K.B."/>
            <person name="Lee S."/>
            <person name="Kovar C."/>
            <person name="Wu Y."/>
            <person name="Scherer S.E."/>
            <person name="Worley K.C."/>
            <person name="Muzny D.M."/>
            <person name="Gibbs R."/>
        </authorList>
    </citation>
    <scope>NUCLEOTIDE SEQUENCE</scope>
    <source>
        <strain evidence="6">Brora</strain>
    </source>
</reference>
<accession>T1JM69</accession>
<dbReference type="Gene3D" id="2.130.10.10">
    <property type="entry name" value="YVTN repeat-like/Quinoprotein amine dehydrogenase"/>
    <property type="match status" value="1"/>
</dbReference>
<keyword evidence="6" id="KW-1185">Reference proteome</keyword>
<protein>
    <submittedName>
        <fullName evidence="5">Uncharacterized protein</fullName>
    </submittedName>
</protein>
<evidence type="ECO:0000256" key="3">
    <source>
        <dbReference type="PROSITE-ProRule" id="PRU00221"/>
    </source>
</evidence>
<dbReference type="EMBL" id="JH431975">
    <property type="status" value="NOT_ANNOTATED_CDS"/>
    <property type="molecule type" value="Genomic_DNA"/>
</dbReference>
<feature type="compositionally biased region" description="Basic and acidic residues" evidence="4">
    <location>
        <begin position="34"/>
        <end position="52"/>
    </location>
</feature>
<feature type="region of interest" description="Disordered" evidence="4">
    <location>
        <begin position="628"/>
        <end position="661"/>
    </location>
</feature>
<dbReference type="PROSITE" id="PS50082">
    <property type="entry name" value="WD_REPEATS_2"/>
    <property type="match status" value="1"/>
</dbReference>
<sequence>MDENKPNTSSPMDVDCTNTGNPPVSTTSTENMPEDGRGDGETSKKCMKKDDSGISVEKIDDSDDTSSGEDVKPNDSDKIERGKGKGLAKLDVTKPEVIDESSPDSGHNDSDSLSNGNEARDSKRGHYSLVNDSDDDDDDGDQSEVVDKMMRKARRVDKDFLDTIFYKMDAKDSDDDDDEVDETEKKRKAEKEVEKEEEELKAKKPRHNWFLCPEILNRQYGTSNRFDNALFCVRCSGSVHAVERLELMYKMKKHDGCVNTLHFNHTGTRLASGSDDLNVVIWDWTVDTPVLVYDSGHRSNVFQAKFIPFSGDCHIVSCARDGQIRLAELSSTGICKGTRRLAQHRGSAHKLALNYDSPQTFLSCGDDALVYEVDLRESKPEKLVICKEDERKVSLYTIFINPGNPYEFALGGRDHFVRVYDKRKITETNPTLKKFCPHQLLSSEVRANVTCLVYNYNGSEILATYNDEDIYTFDSSHSDGADYTHRYQGHRNNATVKGVNYFGGKSEFIVSGSDCGNIYMWEHDSERVVNFFAGDEGGVVNCLEPHPNLPVLATSGLDDDVKIWVPSCETSPSLAGLKSIMQTNMKGREDDRHREPEAIDGQMLWYFMHHLRRTARRRVRWNPLEAEARQVMDESSSDENSENSDEDEDEDTPQTVQCNPS</sequence>
<feature type="compositionally biased region" description="Basic and acidic residues" evidence="4">
    <location>
        <begin position="183"/>
        <end position="200"/>
    </location>
</feature>
<feature type="compositionally biased region" description="Polar residues" evidence="4">
    <location>
        <begin position="1"/>
        <end position="31"/>
    </location>
</feature>
<feature type="compositionally biased region" description="Acidic residues" evidence="4">
    <location>
        <begin position="635"/>
        <end position="652"/>
    </location>
</feature>
<dbReference type="SMART" id="SM00320">
    <property type="entry name" value="WD40"/>
    <property type="match status" value="7"/>
</dbReference>